<evidence type="ECO:0000256" key="1">
    <source>
        <dbReference type="SAM" id="Phobius"/>
    </source>
</evidence>
<evidence type="ECO:0000313" key="3">
    <source>
        <dbReference type="EMBL" id="GAK58782.1"/>
    </source>
</evidence>
<dbReference type="InterPro" id="IPR051624">
    <property type="entry name" value="RMD1/Sad1-interacting"/>
</dbReference>
<dbReference type="InterPro" id="IPR003734">
    <property type="entry name" value="DUF155"/>
</dbReference>
<reference evidence="3" key="1">
    <citation type="journal article" date="2015" name="PeerJ">
        <title>First genomic representation of candidate bacterial phylum KSB3 points to enhanced environmental sensing as a trigger of wastewater bulking.</title>
        <authorList>
            <person name="Sekiguchi Y."/>
            <person name="Ohashi A."/>
            <person name="Parks D.H."/>
            <person name="Yamauchi T."/>
            <person name="Tyson G.W."/>
            <person name="Hugenholtz P."/>
        </authorList>
    </citation>
    <scope>NUCLEOTIDE SEQUENCE [LARGE SCALE GENOMIC DNA]</scope>
</reference>
<dbReference type="eggNOG" id="COG1723">
    <property type="taxonomic scope" value="Bacteria"/>
</dbReference>
<dbReference type="Pfam" id="PF02582">
    <property type="entry name" value="DUF155"/>
    <property type="match status" value="1"/>
</dbReference>
<gene>
    <name evidence="3" type="ORF">U27_05757</name>
</gene>
<organism evidence="3">
    <name type="scientific">Vecturithrix granuli</name>
    <dbReference type="NCBI Taxonomy" id="1499967"/>
    <lineage>
        <taxon>Bacteria</taxon>
        <taxon>Candidatus Moduliflexota</taxon>
        <taxon>Candidatus Vecturitrichia</taxon>
        <taxon>Candidatus Vecturitrichales</taxon>
        <taxon>Candidatus Vecturitrichaceae</taxon>
        <taxon>Candidatus Vecturithrix</taxon>
    </lineage>
</organism>
<dbReference type="Proteomes" id="UP000030661">
    <property type="component" value="Unassembled WGS sequence"/>
</dbReference>
<keyword evidence="1" id="KW-1133">Transmembrane helix</keyword>
<sequence>MEATLFDHKQSIEVRAILMGERIDLRSLETARRLAMSPLILTSGESGCAAIFRYGAVVLFGLEPMEEVAFLSQIESMVIKPYPDHETEQVTVYLDPKREELVDRNGDIVLREFSIDRLQIVADILGKSVVLGRYESRVAEAFDRIEPLAETLQIRGKGLGKDRELMRHIGDTLLIQHKMVGRVEVSEKPEILWDHPKLERLYVHLESEYELRERHLALERKLELISRTVETQLDLLHNNRSLRVEWYIVILIVVEILLTLYEMFFKAL</sequence>
<keyword evidence="4" id="KW-1185">Reference proteome</keyword>
<evidence type="ECO:0000313" key="4">
    <source>
        <dbReference type="Proteomes" id="UP000030661"/>
    </source>
</evidence>
<dbReference type="PANTHER" id="PTHR16255:SF1">
    <property type="entry name" value="REQUIRED FOR MEIOTIC NUCLEAR DIVISION PROTEIN 1 HOMOLOG"/>
    <property type="match status" value="1"/>
</dbReference>
<keyword evidence="1" id="KW-0472">Membrane</keyword>
<dbReference type="EMBL" id="DF820468">
    <property type="protein sequence ID" value="GAK58782.1"/>
    <property type="molecule type" value="Genomic_DNA"/>
</dbReference>
<evidence type="ECO:0000259" key="2">
    <source>
        <dbReference type="Pfam" id="PF02582"/>
    </source>
</evidence>
<name>A0A081C2H7_VECG1</name>
<dbReference type="HOGENOM" id="CLU_011220_2_1_0"/>
<accession>A0A081C2H7</accession>
<proteinExistence type="predicted"/>
<feature type="transmembrane region" description="Helical" evidence="1">
    <location>
        <begin position="246"/>
        <end position="265"/>
    </location>
</feature>
<dbReference type="STRING" id="1499967.U27_05757"/>
<keyword evidence="1" id="KW-0812">Transmembrane</keyword>
<protein>
    <recommendedName>
        <fullName evidence="2">DUF155 domain-containing protein</fullName>
    </recommendedName>
</protein>
<feature type="domain" description="DUF155" evidence="2">
    <location>
        <begin position="50"/>
        <end position="218"/>
    </location>
</feature>
<dbReference type="AlphaFoldDB" id="A0A081C2H7"/>
<dbReference type="PANTHER" id="PTHR16255">
    <property type="entry name" value="REQUIRED FOR MEIOTIC NUCLEAR DIVISION PROTEIN 1 HOMOLOG"/>
    <property type="match status" value="1"/>
</dbReference>